<comment type="similarity">
    <text evidence="2">Belongs to the TFIIF beta subunit family.</text>
</comment>
<evidence type="ECO:0000313" key="14">
    <source>
        <dbReference type="Proteomes" id="UP000541558"/>
    </source>
</evidence>
<dbReference type="CDD" id="cd07980">
    <property type="entry name" value="TFIIF_beta"/>
    <property type="match status" value="1"/>
</dbReference>
<dbReference type="InterPro" id="IPR040450">
    <property type="entry name" value="TFIIF_beta_HTH"/>
</dbReference>
<dbReference type="InterPro" id="IPR036388">
    <property type="entry name" value="WH-like_DNA-bd_sf"/>
</dbReference>
<evidence type="ECO:0000259" key="11">
    <source>
        <dbReference type="Pfam" id="PF02270"/>
    </source>
</evidence>
<dbReference type="Pfam" id="PF17683">
    <property type="entry name" value="TFIIF_beta_N"/>
    <property type="match status" value="1"/>
</dbReference>
<keyword evidence="4" id="KW-0805">Transcription regulation</keyword>
<dbReference type="InterPro" id="IPR036390">
    <property type="entry name" value="WH_DNA-bd_sf"/>
</dbReference>
<protein>
    <recommendedName>
        <fullName evidence="3">Transcription initiation factor IIF subunit beta</fullName>
    </recommendedName>
    <alternativeName>
        <fullName evidence="9">TFIIF medium subunit</fullName>
    </alternativeName>
    <alternativeName>
        <fullName evidence="8">TFIIF-beta</fullName>
    </alternativeName>
</protein>
<feature type="region of interest" description="Disordered" evidence="10">
    <location>
        <begin position="1"/>
        <end position="33"/>
    </location>
</feature>
<evidence type="ECO:0000256" key="6">
    <source>
        <dbReference type="ARBA" id="ARBA00023163"/>
    </source>
</evidence>
<sequence length="394" mass="44660">MNGIVEDEKKPLDALNAPEEGDTHPDPDEEMLLEQGQGKVWLVKIPKFLMERWAAVDEDDKHLATIRIYEGEPNDPNRKHKIVLFLPPNQDPVNTEGSYHSLEGAPSPAHAAPTPPGSLPPSQSQTLASQQPRGPSLIHPHITNWPPFDQYATNPTTGSDPDIYELEMVNDNVENQIVVANRQRDRPYAQPNAPYNPRARMVILTGRIKHEVNVRPAFSSTYRRQMRERHKKYNTPLRKTLYMDPKEIQGGQGRINRLTAGVGIGGKGFGTMVKPKPKPGKGQNERYARMPRNQLLDELFAAFRDQERWTIKVLREKTQQPEAYLKEVMSEIAFLHRSGEFNGLWELKANYKDTSFSSGDVPVPLGMTGDFKMEDGDDDDEDEDDDDEDMEEVS</sequence>
<evidence type="ECO:0000256" key="3">
    <source>
        <dbReference type="ARBA" id="ARBA00021453"/>
    </source>
</evidence>
<evidence type="ECO:0000259" key="12">
    <source>
        <dbReference type="Pfam" id="PF17683"/>
    </source>
</evidence>
<feature type="domain" description="TFIIF beta subunit HTH" evidence="11">
    <location>
        <begin position="288"/>
        <end position="352"/>
    </location>
</feature>
<evidence type="ECO:0000256" key="4">
    <source>
        <dbReference type="ARBA" id="ARBA00023015"/>
    </source>
</evidence>
<feature type="region of interest" description="Disordered" evidence="10">
    <location>
        <begin position="358"/>
        <end position="394"/>
    </location>
</feature>
<dbReference type="GO" id="GO:0003677">
    <property type="term" value="F:DNA binding"/>
    <property type="evidence" value="ECO:0007669"/>
    <property type="project" value="UniProtKB-KW"/>
</dbReference>
<dbReference type="GO" id="GO:0005674">
    <property type="term" value="C:transcription factor TFIIF complex"/>
    <property type="evidence" value="ECO:0007669"/>
    <property type="project" value="InterPro"/>
</dbReference>
<dbReference type="FunFam" id="1.10.10.10:FF:000035">
    <property type="entry name" value="General transcription factor IIF subunit 2"/>
    <property type="match status" value="1"/>
</dbReference>
<evidence type="ECO:0000256" key="1">
    <source>
        <dbReference type="ARBA" id="ARBA00004123"/>
    </source>
</evidence>
<dbReference type="EMBL" id="JAACJK010000226">
    <property type="protein sequence ID" value="KAF5311442.1"/>
    <property type="molecule type" value="Genomic_DNA"/>
</dbReference>
<dbReference type="OrthoDB" id="449280at2759"/>
<proteinExistence type="inferred from homology"/>
<feature type="compositionally biased region" description="Basic and acidic residues" evidence="10">
    <location>
        <begin position="1"/>
        <end position="12"/>
    </location>
</feature>
<dbReference type="Gene3D" id="1.10.10.10">
    <property type="entry name" value="Winged helix-like DNA-binding domain superfamily/Winged helix DNA-binding domain"/>
    <property type="match status" value="1"/>
</dbReference>
<dbReference type="PANTHER" id="PTHR10445">
    <property type="entry name" value="GENERAL TRANSCRIPTION FACTOR IIF SUBUNIT 2"/>
    <property type="match status" value="1"/>
</dbReference>
<evidence type="ECO:0000256" key="5">
    <source>
        <dbReference type="ARBA" id="ARBA00023125"/>
    </source>
</evidence>
<evidence type="ECO:0000256" key="7">
    <source>
        <dbReference type="ARBA" id="ARBA00023242"/>
    </source>
</evidence>
<organism evidence="13 14">
    <name type="scientific">Ephemerocybe angulata</name>
    <dbReference type="NCBI Taxonomy" id="980116"/>
    <lineage>
        <taxon>Eukaryota</taxon>
        <taxon>Fungi</taxon>
        <taxon>Dikarya</taxon>
        <taxon>Basidiomycota</taxon>
        <taxon>Agaricomycotina</taxon>
        <taxon>Agaricomycetes</taxon>
        <taxon>Agaricomycetidae</taxon>
        <taxon>Agaricales</taxon>
        <taxon>Agaricineae</taxon>
        <taxon>Psathyrellaceae</taxon>
        <taxon>Ephemerocybe</taxon>
    </lineage>
</organism>
<keyword evidence="7" id="KW-0539">Nucleus</keyword>
<dbReference type="AlphaFoldDB" id="A0A8H5ET51"/>
<dbReference type="InterPro" id="IPR011039">
    <property type="entry name" value="TFIIF_interaction"/>
</dbReference>
<evidence type="ECO:0000256" key="8">
    <source>
        <dbReference type="ARBA" id="ARBA00081473"/>
    </source>
</evidence>
<feature type="compositionally biased region" description="Polar residues" evidence="10">
    <location>
        <begin position="120"/>
        <end position="133"/>
    </location>
</feature>
<name>A0A8H5ET51_9AGAR</name>
<dbReference type="PANTHER" id="PTHR10445:SF0">
    <property type="entry name" value="GENERAL TRANSCRIPTION FACTOR IIF SUBUNIT 2"/>
    <property type="match status" value="1"/>
</dbReference>
<keyword evidence="5" id="KW-0238">DNA-binding</keyword>
<dbReference type="SUPFAM" id="SSF50916">
    <property type="entry name" value="Rap30/74 interaction domains"/>
    <property type="match status" value="1"/>
</dbReference>
<gene>
    <name evidence="13" type="ORF">D9611_011650</name>
</gene>
<dbReference type="Proteomes" id="UP000541558">
    <property type="component" value="Unassembled WGS sequence"/>
</dbReference>
<dbReference type="SUPFAM" id="SSF46785">
    <property type="entry name" value="Winged helix' DNA-binding domain"/>
    <property type="match status" value="1"/>
</dbReference>
<evidence type="ECO:0000256" key="10">
    <source>
        <dbReference type="SAM" id="MobiDB-lite"/>
    </source>
</evidence>
<reference evidence="13 14" key="1">
    <citation type="journal article" date="2020" name="ISME J.">
        <title>Uncovering the hidden diversity of litter-decomposition mechanisms in mushroom-forming fungi.</title>
        <authorList>
            <person name="Floudas D."/>
            <person name="Bentzer J."/>
            <person name="Ahren D."/>
            <person name="Johansson T."/>
            <person name="Persson P."/>
            <person name="Tunlid A."/>
        </authorList>
    </citation>
    <scope>NUCLEOTIDE SEQUENCE [LARGE SCALE GENOMIC DNA]</scope>
    <source>
        <strain evidence="13 14">CBS 175.51</strain>
    </source>
</reference>
<evidence type="ECO:0000313" key="13">
    <source>
        <dbReference type="EMBL" id="KAF5311442.1"/>
    </source>
</evidence>
<keyword evidence="14" id="KW-1185">Reference proteome</keyword>
<feature type="compositionally biased region" description="Acidic residues" evidence="10">
    <location>
        <begin position="375"/>
        <end position="394"/>
    </location>
</feature>
<comment type="caution">
    <text evidence="13">The sequence shown here is derived from an EMBL/GenBank/DDBJ whole genome shotgun (WGS) entry which is preliminary data.</text>
</comment>
<evidence type="ECO:0000256" key="2">
    <source>
        <dbReference type="ARBA" id="ARBA00009543"/>
    </source>
</evidence>
<dbReference type="Pfam" id="PF02270">
    <property type="entry name" value="TFIIF_beta"/>
    <property type="match status" value="1"/>
</dbReference>
<keyword evidence="6" id="KW-0804">Transcription</keyword>
<evidence type="ECO:0000256" key="9">
    <source>
        <dbReference type="ARBA" id="ARBA00081863"/>
    </source>
</evidence>
<feature type="region of interest" description="Disordered" evidence="10">
    <location>
        <begin position="87"/>
        <end position="159"/>
    </location>
</feature>
<dbReference type="InterPro" id="IPR003196">
    <property type="entry name" value="TFIIF_beta"/>
</dbReference>
<dbReference type="InterPro" id="IPR040504">
    <property type="entry name" value="TFIIF_beta_N"/>
</dbReference>
<feature type="domain" description="TFIIF beta subunit N-terminal" evidence="12">
    <location>
        <begin position="38"/>
        <end position="216"/>
    </location>
</feature>
<comment type="subcellular location">
    <subcellularLocation>
        <location evidence="1">Nucleus</location>
    </subcellularLocation>
</comment>
<dbReference type="GO" id="GO:0006367">
    <property type="term" value="P:transcription initiation at RNA polymerase II promoter"/>
    <property type="evidence" value="ECO:0007669"/>
    <property type="project" value="InterPro"/>
</dbReference>
<accession>A0A8H5ET51</accession>